<dbReference type="PROSITE" id="PS50110">
    <property type="entry name" value="RESPONSE_REGULATORY"/>
    <property type="match status" value="1"/>
</dbReference>
<evidence type="ECO:0000259" key="9">
    <source>
        <dbReference type="PROSITE" id="PS50110"/>
    </source>
</evidence>
<evidence type="ECO:0000256" key="7">
    <source>
        <dbReference type="PROSITE-ProRule" id="PRU00169"/>
    </source>
</evidence>
<dbReference type="STRING" id="1042163.BRLA_c041670"/>
<evidence type="ECO:0000256" key="6">
    <source>
        <dbReference type="ARBA" id="ARBA00023163"/>
    </source>
</evidence>
<keyword evidence="4" id="KW-0805">Transcription regulation</keyword>
<feature type="modified residue" description="4-aspartylphosphate" evidence="7">
    <location>
        <position position="52"/>
    </location>
</feature>
<dbReference type="PANTHER" id="PTHR48111">
    <property type="entry name" value="REGULATOR OF RPOS"/>
    <property type="match status" value="1"/>
</dbReference>
<dbReference type="InterPro" id="IPR001867">
    <property type="entry name" value="OmpR/PhoB-type_DNA-bd"/>
</dbReference>
<keyword evidence="3" id="KW-0902">Two-component regulatory system</keyword>
<keyword evidence="6" id="KW-0804">Transcription</keyword>
<name>A0A075R753_BRELA</name>
<dbReference type="FunFam" id="1.10.10.10:FF:000018">
    <property type="entry name" value="DNA-binding response regulator ResD"/>
    <property type="match status" value="1"/>
</dbReference>
<dbReference type="PANTHER" id="PTHR48111:SF54">
    <property type="entry name" value="STAGE 0 SPORULATION PROTEIN A HOMOLOG"/>
    <property type="match status" value="1"/>
</dbReference>
<accession>A0A075R753</accession>
<feature type="DNA-binding region" description="OmpR/PhoB-type" evidence="8">
    <location>
        <begin position="130"/>
        <end position="229"/>
    </location>
</feature>
<dbReference type="Gene3D" id="6.10.250.690">
    <property type="match status" value="1"/>
</dbReference>
<dbReference type="RefSeq" id="WP_003334557.1">
    <property type="nucleotide sequence ID" value="NZ_CP007806.1"/>
</dbReference>
<keyword evidence="12" id="KW-1185">Reference proteome</keyword>
<dbReference type="EMBL" id="CP007806">
    <property type="protein sequence ID" value="AIG28442.1"/>
    <property type="molecule type" value="Genomic_DNA"/>
</dbReference>
<gene>
    <name evidence="11" type="primary">walR_2</name>
    <name evidence="11" type="ORF">BRLA_c041670</name>
</gene>
<evidence type="ECO:0000313" key="12">
    <source>
        <dbReference type="Proteomes" id="UP000005850"/>
    </source>
</evidence>
<comment type="subcellular location">
    <subcellularLocation>
        <location evidence="1">Cytoplasm</location>
    </subcellularLocation>
</comment>
<dbReference type="Gene3D" id="1.10.10.10">
    <property type="entry name" value="Winged helix-like DNA-binding domain superfamily/Winged helix DNA-binding domain"/>
    <property type="match status" value="1"/>
</dbReference>
<dbReference type="InterPro" id="IPR036388">
    <property type="entry name" value="WH-like_DNA-bd_sf"/>
</dbReference>
<sequence>MKVLLLEDEESIRGFVRIQFKRNGFEVLEAQTGEKALEIAKKEPDIAIAVLDVMLPGISGLEVCQELRKMYPQLGIIMLTAKAQEVNKIEGLNLGADDYITKPFSAAELIARMNSLKRRVETIPSTVKPGELITSGPFTLRLADRKMIKNGQEIDCTPKEFAIIHLLMEQKDRAVSRDDILNEVWGKHYIGDLKVVDVNVRRIRQKIEDDPSKPKYLETVWGFGYQWKEGT</sequence>
<feature type="domain" description="OmpR/PhoB-type" evidence="10">
    <location>
        <begin position="130"/>
        <end position="229"/>
    </location>
</feature>
<organism evidence="11 12">
    <name type="scientific">Brevibacillus laterosporus LMG 15441</name>
    <dbReference type="NCBI Taxonomy" id="1042163"/>
    <lineage>
        <taxon>Bacteria</taxon>
        <taxon>Bacillati</taxon>
        <taxon>Bacillota</taxon>
        <taxon>Bacilli</taxon>
        <taxon>Bacillales</taxon>
        <taxon>Paenibacillaceae</taxon>
        <taxon>Brevibacillus</taxon>
    </lineage>
</organism>
<evidence type="ECO:0000256" key="3">
    <source>
        <dbReference type="ARBA" id="ARBA00023012"/>
    </source>
</evidence>
<dbReference type="InterPro" id="IPR001789">
    <property type="entry name" value="Sig_transdc_resp-reg_receiver"/>
</dbReference>
<evidence type="ECO:0000256" key="2">
    <source>
        <dbReference type="ARBA" id="ARBA00022553"/>
    </source>
</evidence>
<reference evidence="11 12" key="1">
    <citation type="journal article" date="2011" name="J. Bacteriol.">
        <title>Genome sequence of Brevibacillus laterosporus LMG 15441, a pathogen of invertebrates.</title>
        <authorList>
            <person name="Djukic M."/>
            <person name="Poehlein A."/>
            <person name="Thurmer A."/>
            <person name="Daniel R."/>
        </authorList>
    </citation>
    <scope>NUCLEOTIDE SEQUENCE [LARGE SCALE GENOMIC DNA]</scope>
    <source>
        <strain evidence="11 12">LMG 15441</strain>
    </source>
</reference>
<dbReference type="eggNOG" id="COG0745">
    <property type="taxonomic scope" value="Bacteria"/>
</dbReference>
<evidence type="ECO:0000259" key="10">
    <source>
        <dbReference type="PROSITE" id="PS51755"/>
    </source>
</evidence>
<dbReference type="KEGG" id="blr:BRLA_c041670"/>
<dbReference type="InterPro" id="IPR039420">
    <property type="entry name" value="WalR-like"/>
</dbReference>
<dbReference type="PROSITE" id="PS51755">
    <property type="entry name" value="OMPR_PHOB"/>
    <property type="match status" value="1"/>
</dbReference>
<evidence type="ECO:0000256" key="1">
    <source>
        <dbReference type="ARBA" id="ARBA00004496"/>
    </source>
</evidence>
<feature type="domain" description="Response regulatory" evidence="9">
    <location>
        <begin position="2"/>
        <end position="117"/>
    </location>
</feature>
<keyword evidence="5 8" id="KW-0238">DNA-binding</keyword>
<protein>
    <submittedName>
        <fullName evidence="11">Transcriptional regulatory protein WalR</fullName>
    </submittedName>
</protein>
<evidence type="ECO:0000256" key="8">
    <source>
        <dbReference type="PROSITE-ProRule" id="PRU01091"/>
    </source>
</evidence>
<proteinExistence type="predicted"/>
<evidence type="ECO:0000256" key="5">
    <source>
        <dbReference type="ARBA" id="ARBA00023125"/>
    </source>
</evidence>
<dbReference type="CDD" id="cd17574">
    <property type="entry name" value="REC_OmpR"/>
    <property type="match status" value="1"/>
</dbReference>
<dbReference type="Gene3D" id="3.40.50.2300">
    <property type="match status" value="1"/>
</dbReference>
<keyword evidence="2 7" id="KW-0597">Phosphoprotein</keyword>
<dbReference type="Pfam" id="PF00486">
    <property type="entry name" value="Trans_reg_C"/>
    <property type="match status" value="1"/>
</dbReference>
<dbReference type="AlphaFoldDB" id="A0A075R753"/>
<dbReference type="CDD" id="cd00383">
    <property type="entry name" value="trans_reg_C"/>
    <property type="match status" value="1"/>
</dbReference>
<dbReference type="SMART" id="SM00862">
    <property type="entry name" value="Trans_reg_C"/>
    <property type="match status" value="1"/>
</dbReference>
<dbReference type="SUPFAM" id="SSF52172">
    <property type="entry name" value="CheY-like"/>
    <property type="match status" value="1"/>
</dbReference>
<dbReference type="GO" id="GO:0006355">
    <property type="term" value="P:regulation of DNA-templated transcription"/>
    <property type="evidence" value="ECO:0007669"/>
    <property type="project" value="InterPro"/>
</dbReference>
<evidence type="ECO:0000256" key="4">
    <source>
        <dbReference type="ARBA" id="ARBA00023015"/>
    </source>
</evidence>
<dbReference type="GO" id="GO:0032993">
    <property type="term" value="C:protein-DNA complex"/>
    <property type="evidence" value="ECO:0007669"/>
    <property type="project" value="TreeGrafter"/>
</dbReference>
<dbReference type="Proteomes" id="UP000005850">
    <property type="component" value="Chromosome"/>
</dbReference>
<dbReference type="Pfam" id="PF00072">
    <property type="entry name" value="Response_reg"/>
    <property type="match status" value="1"/>
</dbReference>
<dbReference type="HOGENOM" id="CLU_000445_30_4_9"/>
<dbReference type="GO" id="GO:0005829">
    <property type="term" value="C:cytosol"/>
    <property type="evidence" value="ECO:0007669"/>
    <property type="project" value="TreeGrafter"/>
</dbReference>
<dbReference type="SMART" id="SM00448">
    <property type="entry name" value="REC"/>
    <property type="match status" value="1"/>
</dbReference>
<dbReference type="InterPro" id="IPR011006">
    <property type="entry name" value="CheY-like_superfamily"/>
</dbReference>
<dbReference type="GO" id="GO:0000976">
    <property type="term" value="F:transcription cis-regulatory region binding"/>
    <property type="evidence" value="ECO:0007669"/>
    <property type="project" value="TreeGrafter"/>
</dbReference>
<dbReference type="GO" id="GO:0000156">
    <property type="term" value="F:phosphorelay response regulator activity"/>
    <property type="evidence" value="ECO:0007669"/>
    <property type="project" value="TreeGrafter"/>
</dbReference>
<evidence type="ECO:0000313" key="11">
    <source>
        <dbReference type="EMBL" id="AIG28442.1"/>
    </source>
</evidence>